<keyword evidence="3" id="KW-1185">Reference proteome</keyword>
<sequence>MTSVSYEDDLYQPTQDGKVLLIEENYNVFRFFKVFGLYVICYDQNLKKYRMSQGLFMVVRFCWFLFHFSGWLFGFFLRKAVEQHSTQAINDCLMASILLLVFIIVDPIQTIIMRRSLEILPNLLNNEVKHLEKLTQVKFGHAPGKLGLFLWDEKIKMTQPLYNSNVEDGVDSNTEYVSKWNFIYTWEPIITISTFLAVCLILFIVGFNIEAQWTEIQHESTLVVMCFYLVFPMLSTWFCVVFIEYERQLYKVIDNQITDEDFIDEHKIKDISDYLETMQVLFKKIADNFFKFVFGMNSLIFVISGIFCMFELLDSFDNARKFFGGFGEIFYAIPLAACVFHIFIICKFSHSLVSGQHEKLRMRLKRLMTSLLMEGKDKPMKKIEMLYKNLKDWPPQAEIYGGYKINYQILAGMVLFIISYARVFKGILVPIPEDLQTTLSLTTPETSTQSVMPMVT</sequence>
<evidence type="ECO:0000256" key="1">
    <source>
        <dbReference type="SAM" id="Phobius"/>
    </source>
</evidence>
<feature type="transmembrane region" description="Helical" evidence="1">
    <location>
        <begin position="88"/>
        <end position="105"/>
    </location>
</feature>
<proteinExistence type="predicted"/>
<feature type="transmembrane region" description="Helical" evidence="1">
    <location>
        <begin position="329"/>
        <end position="353"/>
    </location>
</feature>
<evidence type="ECO:0000313" key="3">
    <source>
        <dbReference type="Proteomes" id="UP001497623"/>
    </source>
</evidence>
<reference evidence="2 3" key="1">
    <citation type="submission" date="2024-05" db="EMBL/GenBank/DDBJ databases">
        <authorList>
            <person name="Wallberg A."/>
        </authorList>
    </citation>
    <scope>NUCLEOTIDE SEQUENCE [LARGE SCALE GENOMIC DNA]</scope>
</reference>
<accession>A0AAV2REX1</accession>
<feature type="transmembrane region" description="Helical" evidence="1">
    <location>
        <begin position="189"/>
        <end position="209"/>
    </location>
</feature>
<organism evidence="2 3">
    <name type="scientific">Meganyctiphanes norvegica</name>
    <name type="common">Northern krill</name>
    <name type="synonym">Thysanopoda norvegica</name>
    <dbReference type="NCBI Taxonomy" id="48144"/>
    <lineage>
        <taxon>Eukaryota</taxon>
        <taxon>Metazoa</taxon>
        <taxon>Ecdysozoa</taxon>
        <taxon>Arthropoda</taxon>
        <taxon>Crustacea</taxon>
        <taxon>Multicrustacea</taxon>
        <taxon>Malacostraca</taxon>
        <taxon>Eumalacostraca</taxon>
        <taxon>Eucarida</taxon>
        <taxon>Euphausiacea</taxon>
        <taxon>Euphausiidae</taxon>
        <taxon>Meganyctiphanes</taxon>
    </lineage>
</organism>
<dbReference type="AlphaFoldDB" id="A0AAV2REX1"/>
<feature type="transmembrane region" description="Helical" evidence="1">
    <location>
        <begin position="55"/>
        <end position="76"/>
    </location>
</feature>
<comment type="caution">
    <text evidence="2">The sequence shown here is derived from an EMBL/GenBank/DDBJ whole genome shotgun (WGS) entry which is preliminary data.</text>
</comment>
<keyword evidence="1" id="KW-1133">Transmembrane helix</keyword>
<keyword evidence="1" id="KW-0812">Transmembrane</keyword>
<evidence type="ECO:0000313" key="2">
    <source>
        <dbReference type="EMBL" id="CAL4122924.1"/>
    </source>
</evidence>
<name>A0AAV2REX1_MEGNR</name>
<feature type="transmembrane region" description="Helical" evidence="1">
    <location>
        <begin position="221"/>
        <end position="243"/>
    </location>
</feature>
<protein>
    <recommendedName>
        <fullName evidence="4">Gustatory receptor</fullName>
    </recommendedName>
</protein>
<dbReference type="EMBL" id="CAXKWB010021007">
    <property type="protein sequence ID" value="CAL4122924.1"/>
    <property type="molecule type" value="Genomic_DNA"/>
</dbReference>
<keyword evidence="1" id="KW-0472">Membrane</keyword>
<feature type="transmembrane region" description="Helical" evidence="1">
    <location>
        <begin position="292"/>
        <end position="313"/>
    </location>
</feature>
<gene>
    <name evidence="2" type="ORF">MNOR_LOCUS23633</name>
</gene>
<evidence type="ECO:0008006" key="4">
    <source>
        <dbReference type="Google" id="ProtNLM"/>
    </source>
</evidence>
<dbReference type="Proteomes" id="UP001497623">
    <property type="component" value="Unassembled WGS sequence"/>
</dbReference>